<dbReference type="Proteomes" id="UP001055811">
    <property type="component" value="Linkage Group LG09"/>
</dbReference>
<sequence length="233" mass="26259">MSWFDFGNKTSAQPVAADDDGGAKMQWRWKQVAREGKRRWAVAGSKPSTNTKPLQSKKAMAIDRRVVDTQRASSEQPLLLMRKVKAKSKIADAMDAGTLFSTTPMIKEEEIEGFSIRWAREIKRRDHAAMGGGNAQKSKMVRDKKLEKPKKDVIVYRLMACGTVEEKIYRKENRYTKGVYSEVLPNTKTKFGIHLLKTTQFLESLGTAGIGNHNLLFSKTAPVPVVQDDELTR</sequence>
<gene>
    <name evidence="1" type="ORF">L2E82_49376</name>
</gene>
<evidence type="ECO:0000313" key="1">
    <source>
        <dbReference type="EMBL" id="KAI3691157.1"/>
    </source>
</evidence>
<reference evidence="2" key="1">
    <citation type="journal article" date="2022" name="Mol. Ecol. Resour.">
        <title>The genomes of chicory, endive, great burdock and yacon provide insights into Asteraceae palaeo-polyploidization history and plant inulin production.</title>
        <authorList>
            <person name="Fan W."/>
            <person name="Wang S."/>
            <person name="Wang H."/>
            <person name="Wang A."/>
            <person name="Jiang F."/>
            <person name="Liu H."/>
            <person name="Zhao H."/>
            <person name="Xu D."/>
            <person name="Zhang Y."/>
        </authorList>
    </citation>
    <scope>NUCLEOTIDE SEQUENCE [LARGE SCALE GENOMIC DNA]</scope>
    <source>
        <strain evidence="2">cv. Punajuju</strain>
    </source>
</reference>
<proteinExistence type="predicted"/>
<comment type="caution">
    <text evidence="1">The sequence shown here is derived from an EMBL/GenBank/DDBJ whole genome shotgun (WGS) entry which is preliminary data.</text>
</comment>
<accession>A0ACB8Z042</accession>
<protein>
    <submittedName>
        <fullName evidence="1">Uncharacterized protein</fullName>
    </submittedName>
</protein>
<evidence type="ECO:0000313" key="2">
    <source>
        <dbReference type="Proteomes" id="UP001055811"/>
    </source>
</evidence>
<organism evidence="1 2">
    <name type="scientific">Cichorium intybus</name>
    <name type="common">Chicory</name>
    <dbReference type="NCBI Taxonomy" id="13427"/>
    <lineage>
        <taxon>Eukaryota</taxon>
        <taxon>Viridiplantae</taxon>
        <taxon>Streptophyta</taxon>
        <taxon>Embryophyta</taxon>
        <taxon>Tracheophyta</taxon>
        <taxon>Spermatophyta</taxon>
        <taxon>Magnoliopsida</taxon>
        <taxon>eudicotyledons</taxon>
        <taxon>Gunneridae</taxon>
        <taxon>Pentapetalae</taxon>
        <taxon>asterids</taxon>
        <taxon>campanulids</taxon>
        <taxon>Asterales</taxon>
        <taxon>Asteraceae</taxon>
        <taxon>Cichorioideae</taxon>
        <taxon>Cichorieae</taxon>
        <taxon>Cichoriinae</taxon>
        <taxon>Cichorium</taxon>
    </lineage>
</organism>
<keyword evidence="2" id="KW-1185">Reference proteome</keyword>
<dbReference type="EMBL" id="CM042017">
    <property type="protein sequence ID" value="KAI3691157.1"/>
    <property type="molecule type" value="Genomic_DNA"/>
</dbReference>
<name>A0ACB8Z042_CICIN</name>
<reference evidence="1 2" key="2">
    <citation type="journal article" date="2022" name="Mol. Ecol. Resour.">
        <title>The genomes of chicory, endive, great burdock and yacon provide insights into Asteraceae paleo-polyploidization history and plant inulin production.</title>
        <authorList>
            <person name="Fan W."/>
            <person name="Wang S."/>
            <person name="Wang H."/>
            <person name="Wang A."/>
            <person name="Jiang F."/>
            <person name="Liu H."/>
            <person name="Zhao H."/>
            <person name="Xu D."/>
            <person name="Zhang Y."/>
        </authorList>
    </citation>
    <scope>NUCLEOTIDE SEQUENCE [LARGE SCALE GENOMIC DNA]</scope>
    <source>
        <strain evidence="2">cv. Punajuju</strain>
        <tissue evidence="1">Leaves</tissue>
    </source>
</reference>